<reference evidence="10" key="1">
    <citation type="submission" date="2019-11" db="UniProtKB">
        <authorList>
            <consortium name="WormBaseParasite"/>
        </authorList>
    </citation>
    <scope>IDENTIFICATION</scope>
</reference>
<dbReference type="FunFam" id="1.20.1250.20:FF:001511">
    <property type="entry name" value="Solute carrier family 2, facilitated glucose transporter member 5"/>
    <property type="match status" value="1"/>
</dbReference>
<evidence type="ECO:0000256" key="7">
    <source>
        <dbReference type="RuleBase" id="RU003346"/>
    </source>
</evidence>
<evidence type="ECO:0000259" key="9">
    <source>
        <dbReference type="PROSITE" id="PS50850"/>
    </source>
</evidence>
<dbReference type="GO" id="GO:0005886">
    <property type="term" value="C:plasma membrane"/>
    <property type="evidence" value="ECO:0007669"/>
    <property type="project" value="UniProtKB-SubCell"/>
</dbReference>
<proteinExistence type="inferred from homology"/>
<feature type="transmembrane region" description="Helical" evidence="8">
    <location>
        <begin position="88"/>
        <end position="111"/>
    </location>
</feature>
<protein>
    <submittedName>
        <fullName evidence="10">MFS domain-containing protein</fullName>
    </submittedName>
</protein>
<keyword evidence="3" id="KW-1003">Cell membrane</keyword>
<feature type="transmembrane region" description="Helical" evidence="8">
    <location>
        <begin position="54"/>
        <end position="76"/>
    </location>
</feature>
<dbReference type="PRINTS" id="PR00171">
    <property type="entry name" value="SUGRTRNSPORT"/>
</dbReference>
<keyword evidence="2 7" id="KW-0813">Transport</keyword>
<comment type="subcellular location">
    <subcellularLocation>
        <location evidence="1">Cell membrane</location>
        <topology evidence="1">Multi-pass membrane protein</topology>
    </subcellularLocation>
</comment>
<feature type="transmembrane region" description="Helical" evidence="8">
    <location>
        <begin position="151"/>
        <end position="168"/>
    </location>
</feature>
<dbReference type="PANTHER" id="PTHR23503">
    <property type="entry name" value="SOLUTE CARRIER FAMILY 2"/>
    <property type="match status" value="1"/>
</dbReference>
<keyword evidence="6 8" id="KW-0472">Membrane</keyword>
<evidence type="ECO:0000256" key="3">
    <source>
        <dbReference type="ARBA" id="ARBA00022475"/>
    </source>
</evidence>
<evidence type="ECO:0000256" key="8">
    <source>
        <dbReference type="SAM" id="Phobius"/>
    </source>
</evidence>
<evidence type="ECO:0000256" key="6">
    <source>
        <dbReference type="ARBA" id="ARBA00023136"/>
    </source>
</evidence>
<feature type="transmembrane region" description="Helical" evidence="8">
    <location>
        <begin position="304"/>
        <end position="325"/>
    </location>
</feature>
<dbReference type="InterPro" id="IPR003663">
    <property type="entry name" value="Sugar/inositol_transpt"/>
</dbReference>
<dbReference type="NCBIfam" id="TIGR00879">
    <property type="entry name" value="SP"/>
    <property type="match status" value="1"/>
</dbReference>
<dbReference type="InterPro" id="IPR005829">
    <property type="entry name" value="Sugar_transporter_CS"/>
</dbReference>
<keyword evidence="5 8" id="KW-1133">Transmembrane helix</keyword>
<dbReference type="InterPro" id="IPR020846">
    <property type="entry name" value="MFS_dom"/>
</dbReference>
<evidence type="ECO:0000256" key="2">
    <source>
        <dbReference type="ARBA" id="ARBA00022448"/>
    </source>
</evidence>
<feature type="transmembrane region" description="Helical" evidence="8">
    <location>
        <begin position="431"/>
        <end position="449"/>
    </location>
</feature>
<organism evidence="10">
    <name type="scientific">Mesocestoides corti</name>
    <name type="common">Flatworm</name>
    <dbReference type="NCBI Taxonomy" id="53468"/>
    <lineage>
        <taxon>Eukaryota</taxon>
        <taxon>Metazoa</taxon>
        <taxon>Spiralia</taxon>
        <taxon>Lophotrochozoa</taxon>
        <taxon>Platyhelminthes</taxon>
        <taxon>Cestoda</taxon>
        <taxon>Eucestoda</taxon>
        <taxon>Cyclophyllidea</taxon>
        <taxon>Mesocestoididae</taxon>
        <taxon>Mesocestoides</taxon>
    </lineage>
</organism>
<feature type="transmembrane region" description="Helical" evidence="8">
    <location>
        <begin position="400"/>
        <end position="419"/>
    </location>
</feature>
<dbReference type="WBParaSite" id="MCU_010098-RA">
    <property type="protein sequence ID" value="MCU_010098-RA"/>
    <property type="gene ID" value="MCU_010098"/>
</dbReference>
<feature type="transmembrane region" description="Helical" evidence="8">
    <location>
        <begin position="266"/>
        <end position="289"/>
    </location>
</feature>
<feature type="transmembrane region" description="Helical" evidence="8">
    <location>
        <begin position="360"/>
        <end position="388"/>
    </location>
</feature>
<feature type="domain" description="Major facilitator superfamily (MFS) profile" evidence="9">
    <location>
        <begin position="10"/>
        <end position="453"/>
    </location>
</feature>
<evidence type="ECO:0000256" key="4">
    <source>
        <dbReference type="ARBA" id="ARBA00022692"/>
    </source>
</evidence>
<dbReference type="AlphaFoldDB" id="A0A5K3FNM0"/>
<name>A0A5K3FNM0_MESCO</name>
<dbReference type="InterPro" id="IPR036259">
    <property type="entry name" value="MFS_trans_sf"/>
</dbReference>
<dbReference type="GO" id="GO:0005353">
    <property type="term" value="F:fructose transmembrane transporter activity"/>
    <property type="evidence" value="ECO:0007669"/>
    <property type="project" value="UniProtKB-ARBA"/>
</dbReference>
<sequence length="490" mass="52972">MVNFRYIFATAVIVFGSSFQFGFQTGVINSPLPLIEIFISNVTKSRTGHSDQKFVTAMSSLIVAGFPVGGVFGAIFGGSVSNKMGRKLALFIFNVPMVIGSLLMMASQAAFTFEMIIVGRVLVGFACGAFTGIAPVYLAEIAPISIRGVSGIMHQLAVVSAILISQILGLRELMGTSNLWPYLLGLTLIPSVVLLLFLWVCPDSPRYILLNSQDTESAKSALRWYRSNPDNIDAEIEELLAEQKNRGENCAKFALKDLFHVKALRLALFVAVVAHLAQQFSGINAALFYSTSLFESIGLGSQSAYATLGVGGMMVVITVVSIFLIERTGRRILLLAGLSVMLASAVVITIALALRDRASGLVFLALTFIYIFVGGFAIGPGSIPWFLVGEMFVQETRDPATVLTVIVNWVAQIIISLGYPPLLTYLGNFSFVPFIGLLAVFIGLLYSYLPETRGRTPRDIQDEFIQVTGGKADDATLGSYTRSFNSDSVL</sequence>
<dbReference type="InterPro" id="IPR005828">
    <property type="entry name" value="MFS_sugar_transport-like"/>
</dbReference>
<dbReference type="PROSITE" id="PS50850">
    <property type="entry name" value="MFS"/>
    <property type="match status" value="1"/>
</dbReference>
<accession>A0A5K3FNM0</accession>
<comment type="similarity">
    <text evidence="7">Belongs to the major facilitator superfamily. Sugar transporter (TC 2.A.1.1) family.</text>
</comment>
<feature type="transmembrane region" description="Helical" evidence="8">
    <location>
        <begin position="117"/>
        <end position="139"/>
    </location>
</feature>
<dbReference type="InterPro" id="IPR045263">
    <property type="entry name" value="GLUT"/>
</dbReference>
<feature type="transmembrane region" description="Helical" evidence="8">
    <location>
        <begin position="332"/>
        <end position="354"/>
    </location>
</feature>
<dbReference type="SUPFAM" id="SSF103473">
    <property type="entry name" value="MFS general substrate transporter"/>
    <property type="match status" value="1"/>
</dbReference>
<evidence type="ECO:0000313" key="10">
    <source>
        <dbReference type="WBParaSite" id="MCU_010098-RA"/>
    </source>
</evidence>
<dbReference type="Gene3D" id="1.20.1250.20">
    <property type="entry name" value="MFS general substrate transporter like domains"/>
    <property type="match status" value="1"/>
</dbReference>
<dbReference type="GO" id="GO:1990539">
    <property type="term" value="P:fructose import across plasma membrane"/>
    <property type="evidence" value="ECO:0007669"/>
    <property type="project" value="UniProtKB-ARBA"/>
</dbReference>
<dbReference type="PANTHER" id="PTHR23503:SF8">
    <property type="entry name" value="FACILITATED GLUCOSE TRANSPORTER PROTEIN 1"/>
    <property type="match status" value="1"/>
</dbReference>
<dbReference type="PROSITE" id="PS00217">
    <property type="entry name" value="SUGAR_TRANSPORT_2"/>
    <property type="match status" value="1"/>
</dbReference>
<evidence type="ECO:0000256" key="5">
    <source>
        <dbReference type="ARBA" id="ARBA00022989"/>
    </source>
</evidence>
<keyword evidence="4 8" id="KW-0812">Transmembrane</keyword>
<evidence type="ECO:0000256" key="1">
    <source>
        <dbReference type="ARBA" id="ARBA00004651"/>
    </source>
</evidence>
<feature type="transmembrane region" description="Helical" evidence="8">
    <location>
        <begin position="180"/>
        <end position="201"/>
    </location>
</feature>
<dbReference type="Pfam" id="PF00083">
    <property type="entry name" value="Sugar_tr"/>
    <property type="match status" value="1"/>
</dbReference>